<feature type="transmembrane region" description="Helical" evidence="7">
    <location>
        <begin position="257"/>
        <end position="276"/>
    </location>
</feature>
<keyword evidence="5 7" id="KW-1133">Transmembrane helix</keyword>
<comment type="subcellular location">
    <subcellularLocation>
        <location evidence="1 7">Cell membrane</location>
        <topology evidence="1 7">Multi-pass membrane protein</topology>
    </subcellularLocation>
</comment>
<evidence type="ECO:0000256" key="2">
    <source>
        <dbReference type="ARBA" id="ARBA00022448"/>
    </source>
</evidence>
<dbReference type="CDD" id="cd06261">
    <property type="entry name" value="TM_PBP2"/>
    <property type="match status" value="1"/>
</dbReference>
<dbReference type="OrthoDB" id="157184at2"/>
<keyword evidence="4 7" id="KW-0812">Transmembrane</keyword>
<feature type="transmembrane region" description="Helical" evidence="7">
    <location>
        <begin position="76"/>
        <end position="100"/>
    </location>
</feature>
<evidence type="ECO:0000259" key="8">
    <source>
        <dbReference type="PROSITE" id="PS50928"/>
    </source>
</evidence>
<gene>
    <name evidence="9" type="primary">ycjP_5</name>
    <name evidence="9" type="ORF">AMURIS_02247</name>
</gene>
<dbReference type="GO" id="GO:0005886">
    <property type="term" value="C:plasma membrane"/>
    <property type="evidence" value="ECO:0007669"/>
    <property type="project" value="UniProtKB-SubCell"/>
</dbReference>
<evidence type="ECO:0000256" key="7">
    <source>
        <dbReference type="RuleBase" id="RU363032"/>
    </source>
</evidence>
<dbReference type="PANTHER" id="PTHR43744:SF9">
    <property type="entry name" value="POLYGALACTURONAN_RHAMNOGALACTURONAN TRANSPORT SYSTEM PERMEASE PROTEIN YTCP"/>
    <property type="match status" value="1"/>
</dbReference>
<evidence type="ECO:0000256" key="3">
    <source>
        <dbReference type="ARBA" id="ARBA00022475"/>
    </source>
</evidence>
<dbReference type="Proteomes" id="UP000236311">
    <property type="component" value="Unassembled WGS sequence"/>
</dbReference>
<keyword evidence="2 7" id="KW-0813">Transport</keyword>
<feature type="transmembrane region" description="Helical" evidence="7">
    <location>
        <begin position="140"/>
        <end position="161"/>
    </location>
</feature>
<dbReference type="EMBL" id="OFSM01000010">
    <property type="protein sequence ID" value="SOY29526.1"/>
    <property type="molecule type" value="Genomic_DNA"/>
</dbReference>
<accession>A0A2K4ZGG5</accession>
<reference evidence="9 10" key="1">
    <citation type="submission" date="2018-01" db="EMBL/GenBank/DDBJ databases">
        <authorList>
            <person name="Gaut B.S."/>
            <person name="Morton B.R."/>
            <person name="Clegg M.T."/>
            <person name="Duvall M.R."/>
        </authorList>
    </citation>
    <scope>NUCLEOTIDE SEQUENCE [LARGE SCALE GENOMIC DNA]</scope>
    <source>
        <strain evidence="9">GP69</strain>
    </source>
</reference>
<evidence type="ECO:0000256" key="1">
    <source>
        <dbReference type="ARBA" id="ARBA00004651"/>
    </source>
</evidence>
<evidence type="ECO:0000256" key="6">
    <source>
        <dbReference type="ARBA" id="ARBA00023136"/>
    </source>
</evidence>
<dbReference type="PANTHER" id="PTHR43744">
    <property type="entry name" value="ABC TRANSPORTER PERMEASE PROTEIN MG189-RELATED-RELATED"/>
    <property type="match status" value="1"/>
</dbReference>
<evidence type="ECO:0000313" key="9">
    <source>
        <dbReference type="EMBL" id="SOY29526.1"/>
    </source>
</evidence>
<feature type="transmembrane region" description="Helical" evidence="7">
    <location>
        <begin position="112"/>
        <end position="134"/>
    </location>
</feature>
<name>A0A2K4ZGG5_9FIRM</name>
<proteinExistence type="inferred from homology"/>
<dbReference type="InterPro" id="IPR035906">
    <property type="entry name" value="MetI-like_sf"/>
</dbReference>
<comment type="similarity">
    <text evidence="7">Belongs to the binding-protein-dependent transport system permease family.</text>
</comment>
<dbReference type="Pfam" id="PF00528">
    <property type="entry name" value="BPD_transp_1"/>
    <property type="match status" value="1"/>
</dbReference>
<protein>
    <submittedName>
        <fullName evidence="9">Inner membrane ABC transporter permease protein YcjP</fullName>
    </submittedName>
</protein>
<feature type="transmembrane region" description="Helical" evidence="7">
    <location>
        <begin position="182"/>
        <end position="204"/>
    </location>
</feature>
<dbReference type="Gene3D" id="1.10.3720.10">
    <property type="entry name" value="MetI-like"/>
    <property type="match status" value="1"/>
</dbReference>
<dbReference type="RefSeq" id="WP_103239623.1">
    <property type="nucleotide sequence ID" value="NZ_JANJZD010000001.1"/>
</dbReference>
<evidence type="ECO:0000313" key="10">
    <source>
        <dbReference type="Proteomes" id="UP000236311"/>
    </source>
</evidence>
<organism evidence="9 10">
    <name type="scientific">Acetatifactor muris</name>
    <dbReference type="NCBI Taxonomy" id="879566"/>
    <lineage>
        <taxon>Bacteria</taxon>
        <taxon>Bacillati</taxon>
        <taxon>Bacillota</taxon>
        <taxon>Clostridia</taxon>
        <taxon>Lachnospirales</taxon>
        <taxon>Lachnospiraceae</taxon>
        <taxon>Acetatifactor</taxon>
    </lineage>
</organism>
<dbReference type="GO" id="GO:0055085">
    <property type="term" value="P:transmembrane transport"/>
    <property type="evidence" value="ECO:0007669"/>
    <property type="project" value="InterPro"/>
</dbReference>
<keyword evidence="10" id="KW-1185">Reference proteome</keyword>
<feature type="transmembrane region" description="Helical" evidence="7">
    <location>
        <begin position="12"/>
        <end position="31"/>
    </location>
</feature>
<evidence type="ECO:0000256" key="5">
    <source>
        <dbReference type="ARBA" id="ARBA00022989"/>
    </source>
</evidence>
<keyword evidence="6 7" id="KW-0472">Membrane</keyword>
<dbReference type="PROSITE" id="PS50928">
    <property type="entry name" value="ABC_TM1"/>
    <property type="match status" value="1"/>
</dbReference>
<dbReference type="AlphaFoldDB" id="A0A2K4ZGG5"/>
<keyword evidence="3" id="KW-1003">Cell membrane</keyword>
<dbReference type="SUPFAM" id="SSF161098">
    <property type="entry name" value="MetI-like"/>
    <property type="match status" value="1"/>
</dbReference>
<dbReference type="InterPro" id="IPR000515">
    <property type="entry name" value="MetI-like"/>
</dbReference>
<feature type="domain" description="ABC transmembrane type-1" evidence="8">
    <location>
        <begin position="74"/>
        <end position="274"/>
    </location>
</feature>
<sequence>MRGEKRKLSFGEALLYVIITLIVILCTYPFLNVLACSVSGKAAVLGGKVTFYPIDFQLDSYREIFKQQSIWLSMRVSFVVTLSGTALGLALTIAAAYALSKEKLKGRKIISGFLLFTMYFGGGIIPTFIVVHGLGMYDTYAALVVPSAMSVFNFIVMRTFFRELPKELEEAALIDGAGDMKVLFQIALPLSVPIIATIGLFYAVGYWNDYFSSLIYIQSGEKFSLQLRLRQMLFANELNQASMAAEGMGTQAMPESLKMATIVFATLPIIVVYPWLQKYFVKGVMLGSVKG</sequence>
<evidence type="ECO:0000256" key="4">
    <source>
        <dbReference type="ARBA" id="ARBA00022692"/>
    </source>
</evidence>